<dbReference type="EMBL" id="JAKJPO010000003">
    <property type="protein sequence ID" value="MCF7221598.1"/>
    <property type="molecule type" value="Genomic_DNA"/>
</dbReference>
<name>A0ABS9HTH1_9GAMM</name>
<sequence>MAAKVLRLRIDSPYPGESMSSFLSRAAQFYAMPASTLLKELLTGKNWSKLERRDVDLEPSSMLEQRLSEAVSNWTAPLIAHQGFMEWTLAQRQRHAYCPVCFQEDLVAGRTPYFRNDWIPVFVTTCWKHGTPLFDWEMTYAGGWRRWPRSWVYQQSSAVEDVPLFMQRHLDGLAWLEASVAHETLVWDGICVPRALAYLNRLQELMEKPSAALMPESKGFRSDLDAFQNVARELARLASRHQVGHREPPIGMAACPTAESVWFGPLPPRAGRRHWEFLDYGIRLNGCVRWRRSYLMFVVRTLLGMERFGSLFPPGPALPSPSWRAWWQEVVIPRLGAHQRNSMEWHMQTMLRGM</sequence>
<dbReference type="Pfam" id="PF06527">
    <property type="entry name" value="TniQ"/>
    <property type="match status" value="1"/>
</dbReference>
<protein>
    <submittedName>
        <fullName evidence="2">TniQ family protein</fullName>
    </submittedName>
</protein>
<reference evidence="2 3" key="1">
    <citation type="submission" date="2022-01" db="EMBL/GenBank/DDBJ databases">
        <title>Lysobacter chinensis sp. nov., a bacterium isolated from cow dung compost.</title>
        <authorList>
            <person name="Liu Y."/>
        </authorList>
    </citation>
    <scope>NUCLEOTIDE SEQUENCE [LARGE SCALE GENOMIC DNA]</scope>
    <source>
        <strain evidence="2 3">TLK-CK17</strain>
    </source>
</reference>
<comment type="caution">
    <text evidence="2">The sequence shown here is derived from an EMBL/GenBank/DDBJ whole genome shotgun (WGS) entry which is preliminary data.</text>
</comment>
<organism evidence="2 3">
    <name type="scientific">Marilutibacter chinensis</name>
    <dbReference type="NCBI Taxonomy" id="2912247"/>
    <lineage>
        <taxon>Bacteria</taxon>
        <taxon>Pseudomonadati</taxon>
        <taxon>Pseudomonadota</taxon>
        <taxon>Gammaproteobacteria</taxon>
        <taxon>Lysobacterales</taxon>
        <taxon>Lysobacteraceae</taxon>
        <taxon>Marilutibacter</taxon>
    </lineage>
</organism>
<proteinExistence type="predicted"/>
<reference evidence="2 3" key="3">
    <citation type="submission" date="2022-01" db="EMBL/GenBank/DDBJ databases">
        <authorList>
            <person name="Zhou L.Y."/>
        </authorList>
    </citation>
    <scope>NUCLEOTIDE SEQUENCE [LARGE SCALE GENOMIC DNA]</scope>
    <source>
        <strain evidence="2 3">TLK-CK17</strain>
    </source>
</reference>
<gene>
    <name evidence="2" type="ORF">L3V18_07325</name>
</gene>
<dbReference type="Proteomes" id="UP001430796">
    <property type="component" value="Unassembled WGS sequence"/>
</dbReference>
<evidence type="ECO:0000313" key="2">
    <source>
        <dbReference type="EMBL" id="MCF7221598.1"/>
    </source>
</evidence>
<dbReference type="InterPro" id="IPR009492">
    <property type="entry name" value="TniQ"/>
</dbReference>
<evidence type="ECO:0000313" key="3">
    <source>
        <dbReference type="Proteomes" id="UP001430796"/>
    </source>
</evidence>
<accession>A0ABS9HTH1</accession>
<dbReference type="RefSeq" id="WP_237054019.1">
    <property type="nucleotide sequence ID" value="NZ_JAKJPO010000003.1"/>
</dbReference>
<keyword evidence="3" id="KW-1185">Reference proteome</keyword>
<reference evidence="3" key="2">
    <citation type="submission" date="2022-01" db="EMBL/GenBank/DDBJ databases">
        <title>Lysobacter chinensis sp. nov., a bacterium isolated from cow dung compost.</title>
        <authorList>
            <person name="Zhou L.Y."/>
        </authorList>
    </citation>
    <scope>NUCLEOTIDE SEQUENCE [LARGE SCALE GENOMIC DNA]</scope>
    <source>
        <strain evidence="3">TLK-CK17</strain>
    </source>
</reference>
<evidence type="ECO:0000259" key="1">
    <source>
        <dbReference type="Pfam" id="PF06527"/>
    </source>
</evidence>
<feature type="domain" description="TniQ" evidence="1">
    <location>
        <begin position="12"/>
        <end position="133"/>
    </location>
</feature>